<feature type="domain" description="AAA+ ATPase" evidence="2">
    <location>
        <begin position="297"/>
        <end position="433"/>
    </location>
</feature>
<dbReference type="SMART" id="SM00382">
    <property type="entry name" value="AAA"/>
    <property type="match status" value="1"/>
</dbReference>
<dbReference type="EMBL" id="SPNW01000070">
    <property type="protein sequence ID" value="TIA86951.1"/>
    <property type="molecule type" value="Genomic_DNA"/>
</dbReference>
<dbReference type="Pfam" id="PF00004">
    <property type="entry name" value="AAA"/>
    <property type="match status" value="1"/>
</dbReference>
<evidence type="ECO:0000313" key="4">
    <source>
        <dbReference type="Proteomes" id="UP000310189"/>
    </source>
</evidence>
<name>A0A4T0FFN0_9BASI</name>
<dbReference type="GO" id="GO:0005524">
    <property type="term" value="F:ATP binding"/>
    <property type="evidence" value="ECO:0007669"/>
    <property type="project" value="InterPro"/>
</dbReference>
<evidence type="ECO:0000313" key="3">
    <source>
        <dbReference type="EMBL" id="TIA86951.1"/>
    </source>
</evidence>
<dbReference type="SUPFAM" id="SSF52540">
    <property type="entry name" value="P-loop containing nucleoside triphosphate hydrolases"/>
    <property type="match status" value="1"/>
</dbReference>
<protein>
    <recommendedName>
        <fullName evidence="2">AAA+ ATPase domain-containing protein</fullName>
    </recommendedName>
</protein>
<comment type="caution">
    <text evidence="3">The sequence shown here is derived from an EMBL/GenBank/DDBJ whole genome shotgun (WGS) entry which is preliminary data.</text>
</comment>
<keyword evidence="4" id="KW-1185">Reference proteome</keyword>
<dbReference type="CDD" id="cd00009">
    <property type="entry name" value="AAA"/>
    <property type="match status" value="1"/>
</dbReference>
<evidence type="ECO:0000256" key="1">
    <source>
        <dbReference type="SAM" id="MobiDB-lite"/>
    </source>
</evidence>
<organism evidence="3 4">
    <name type="scientific">Wallemia hederae</name>
    <dbReference type="NCBI Taxonomy" id="1540922"/>
    <lineage>
        <taxon>Eukaryota</taxon>
        <taxon>Fungi</taxon>
        <taxon>Dikarya</taxon>
        <taxon>Basidiomycota</taxon>
        <taxon>Wallemiomycotina</taxon>
        <taxon>Wallemiomycetes</taxon>
        <taxon>Wallemiales</taxon>
        <taxon>Wallemiaceae</taxon>
        <taxon>Wallemia</taxon>
    </lineage>
</organism>
<dbReference type="OrthoDB" id="9996895at2759"/>
<reference evidence="3 4" key="1">
    <citation type="submission" date="2019-03" db="EMBL/GenBank/DDBJ databases">
        <title>Sequencing 23 genomes of Wallemia ichthyophaga.</title>
        <authorList>
            <person name="Gostincar C."/>
        </authorList>
    </citation>
    <scope>NUCLEOTIDE SEQUENCE [LARGE SCALE GENOMIC DNA]</scope>
    <source>
        <strain evidence="3 4">EXF-5753</strain>
    </source>
</reference>
<feature type="compositionally biased region" description="Low complexity" evidence="1">
    <location>
        <begin position="522"/>
        <end position="535"/>
    </location>
</feature>
<dbReference type="GO" id="GO:0005634">
    <property type="term" value="C:nucleus"/>
    <property type="evidence" value="ECO:0007669"/>
    <property type="project" value="TreeGrafter"/>
</dbReference>
<sequence length="739" mass="81005">MSSDFYALFKQPRDEPSKAPRKRTASSTKDKPSAQLRMNASGGVERPGDARKKRKNSVIEIASDDEEDESVKKQPIPPKKPPQIPSKPLHPLFTSNYTQRGGSGGSAVATKQVKARMPAISESLVQPDDDRPEYYDIGELPFGRRDKPVHVADEAVASTSSFRLASLAFLSQSDAIAKTKTKTRGSAQSTAQVTNHSQISASSLLHTHTLRPTHPSDILHNATLATYLSAWMANLALGSPRWEDVRTLQQTRKTRKKGASDDWIVDDMFDFDLDFDEVVQPSHLPTLPKSDYSDCIESNCIALQGPPGSGKTAAVYASAQELGWDVFEVFPGLKRSGKEVLDLVGAVGENHIIERGEKALKELNSQPKKKHKQSVILLEEVDVLFEEDKGFWSAVQALVQYSKRPVVLTCNDASTIPANSITLQATLEFERPPHDAVRRFLTEKGLTGVDTVESPDTAHPHNLTCIDTPPDVIEEDRSWLVDASGGLYGKQFDEGCDLRQALMQVHVGGCKSDSEENGFRDTSVTASTSHTSSQSSLKQAALAADTRSFVDAHVAQPLWRAMEYLESETPNELLGHDTIGRIARPHQTTLAVFGCEESIAGYILQQAALDNSPTPFIPSLTSQRHAQQDILLDMRLDMLGAFAPIMPSPALSVDYAPYIRELVKCDDREEALVRAHSIASGRGTRNSMRGKYRRMYDYDCVASLRGSYFIGLEDTSAAVISNTENAAANGSGRGVIEEE</sequence>
<dbReference type="Proteomes" id="UP000310189">
    <property type="component" value="Unassembled WGS sequence"/>
</dbReference>
<dbReference type="GO" id="GO:0016887">
    <property type="term" value="F:ATP hydrolysis activity"/>
    <property type="evidence" value="ECO:0007669"/>
    <property type="project" value="InterPro"/>
</dbReference>
<evidence type="ECO:0000259" key="2">
    <source>
        <dbReference type="SMART" id="SM00382"/>
    </source>
</evidence>
<feature type="region of interest" description="Disordered" evidence="1">
    <location>
        <begin position="1"/>
        <end position="92"/>
    </location>
</feature>
<dbReference type="PANTHER" id="PTHR23389:SF21">
    <property type="entry name" value="ATPASE FAMILY AAA DOMAIN-CONTAINING PROTEIN 5"/>
    <property type="match status" value="1"/>
</dbReference>
<proteinExistence type="predicted"/>
<gene>
    <name evidence="3" type="ORF">E3P99_03498</name>
</gene>
<dbReference type="AlphaFoldDB" id="A0A4T0FFN0"/>
<dbReference type="InterPro" id="IPR003593">
    <property type="entry name" value="AAA+_ATPase"/>
</dbReference>
<dbReference type="GO" id="GO:0003677">
    <property type="term" value="F:DNA binding"/>
    <property type="evidence" value="ECO:0007669"/>
    <property type="project" value="TreeGrafter"/>
</dbReference>
<dbReference type="Gene3D" id="3.40.50.300">
    <property type="entry name" value="P-loop containing nucleotide triphosphate hydrolases"/>
    <property type="match status" value="1"/>
</dbReference>
<accession>A0A4T0FFN0</accession>
<feature type="region of interest" description="Disordered" evidence="1">
    <location>
        <begin position="511"/>
        <end position="535"/>
    </location>
</feature>
<dbReference type="PANTHER" id="PTHR23389">
    <property type="entry name" value="CHROMOSOME TRANSMISSION FIDELITY FACTOR 18"/>
    <property type="match status" value="1"/>
</dbReference>
<dbReference type="InterPro" id="IPR027417">
    <property type="entry name" value="P-loop_NTPase"/>
</dbReference>
<dbReference type="InterPro" id="IPR003959">
    <property type="entry name" value="ATPase_AAA_core"/>
</dbReference>
<feature type="compositionally biased region" description="Pro residues" evidence="1">
    <location>
        <begin position="75"/>
        <end position="85"/>
    </location>
</feature>